<dbReference type="AlphaFoldDB" id="A0A2V1HTM3"/>
<evidence type="ECO:0000256" key="1">
    <source>
        <dbReference type="SAM" id="Phobius"/>
    </source>
</evidence>
<comment type="caution">
    <text evidence="2">The sequence shown here is derived from an EMBL/GenBank/DDBJ whole genome shotgun (WGS) entry which is preliminary data.</text>
</comment>
<evidence type="ECO:0000313" key="3">
    <source>
        <dbReference type="Proteomes" id="UP000244893"/>
    </source>
</evidence>
<proteinExistence type="predicted"/>
<gene>
    <name evidence="2" type="ORF">DDQ50_05655</name>
</gene>
<keyword evidence="1" id="KW-0812">Transmembrane</keyword>
<dbReference type="OrthoDB" id="5125140at2"/>
<keyword evidence="3" id="KW-1185">Reference proteome</keyword>
<dbReference type="EMBL" id="QEOP01000001">
    <property type="protein sequence ID" value="PVZ95945.1"/>
    <property type="molecule type" value="Genomic_DNA"/>
</dbReference>
<reference evidence="2 3" key="1">
    <citation type="submission" date="2018-05" db="EMBL/GenBank/DDBJ databases">
        <title>Amnibacterium sp. M8JJ-5, whole genome shotgun sequence.</title>
        <authorList>
            <person name="Tuo L."/>
        </authorList>
    </citation>
    <scope>NUCLEOTIDE SEQUENCE [LARGE SCALE GENOMIC DNA]</scope>
    <source>
        <strain evidence="2 3">M8JJ-5</strain>
    </source>
</reference>
<name>A0A2V1HTM3_9MICO</name>
<organism evidence="2 3">
    <name type="scientific">Amnibacterium flavum</name>
    <dbReference type="NCBI Taxonomy" id="2173173"/>
    <lineage>
        <taxon>Bacteria</taxon>
        <taxon>Bacillati</taxon>
        <taxon>Actinomycetota</taxon>
        <taxon>Actinomycetes</taxon>
        <taxon>Micrococcales</taxon>
        <taxon>Microbacteriaceae</taxon>
        <taxon>Amnibacterium</taxon>
    </lineage>
</organism>
<keyword evidence="1" id="KW-0472">Membrane</keyword>
<feature type="transmembrane region" description="Helical" evidence="1">
    <location>
        <begin position="86"/>
        <end position="104"/>
    </location>
</feature>
<feature type="transmembrane region" description="Helical" evidence="1">
    <location>
        <begin position="16"/>
        <end position="38"/>
    </location>
</feature>
<keyword evidence="1" id="KW-1133">Transmembrane helix</keyword>
<dbReference type="Proteomes" id="UP000244893">
    <property type="component" value="Unassembled WGS sequence"/>
</dbReference>
<feature type="transmembrane region" description="Helical" evidence="1">
    <location>
        <begin position="110"/>
        <end position="129"/>
    </location>
</feature>
<sequence>MSSTEDDRPTARRSPLLTALIVILVLEALAVTGTALYLVAQLVTGAASDIGGGIAITAIGVLASVWLIAIVIGALRGRAWIRGAAVTWQLVQIAVAVGCFQGIFAQPDLGWALLLPALAALALLISPALSTRDPRA</sequence>
<accession>A0A2V1HTM3</accession>
<feature type="transmembrane region" description="Helical" evidence="1">
    <location>
        <begin position="50"/>
        <end position="74"/>
    </location>
</feature>
<dbReference type="RefSeq" id="WP_116755679.1">
    <property type="nucleotide sequence ID" value="NZ_JBHUEX010000001.1"/>
</dbReference>
<protein>
    <submittedName>
        <fullName evidence="2">Uncharacterized protein</fullName>
    </submittedName>
</protein>
<evidence type="ECO:0000313" key="2">
    <source>
        <dbReference type="EMBL" id="PVZ95945.1"/>
    </source>
</evidence>